<name>A0A0T9SZS8_YERAE</name>
<accession>A0A0T9SZS8</accession>
<dbReference type="EMBL" id="CQEM01000001">
    <property type="protein sequence ID" value="CNK52982.1"/>
    <property type="molecule type" value="Genomic_DNA"/>
</dbReference>
<protein>
    <submittedName>
        <fullName evidence="1">Aldehyde dehydrogenase EutE</fullName>
    </submittedName>
</protein>
<reference evidence="2" key="1">
    <citation type="submission" date="2015-03" db="EMBL/GenBank/DDBJ databases">
        <authorList>
            <consortium name="Pathogen Informatics"/>
        </authorList>
    </citation>
    <scope>NUCLEOTIDE SEQUENCE [LARGE SCALE GENOMIC DNA]</scope>
    <source>
        <strain evidence="2">IP27925</strain>
    </source>
</reference>
<organism evidence="1 2">
    <name type="scientific">Yersinia aleksiciae</name>
    <dbReference type="NCBI Taxonomy" id="263819"/>
    <lineage>
        <taxon>Bacteria</taxon>
        <taxon>Pseudomonadati</taxon>
        <taxon>Pseudomonadota</taxon>
        <taxon>Gammaproteobacteria</taxon>
        <taxon>Enterobacterales</taxon>
        <taxon>Yersiniaceae</taxon>
        <taxon>Yersinia</taxon>
    </lineage>
</organism>
<gene>
    <name evidence="1" type="ORF">ERS008460_00093</name>
</gene>
<proteinExistence type="predicted"/>
<evidence type="ECO:0000313" key="1">
    <source>
        <dbReference type="EMBL" id="CNK52982.1"/>
    </source>
</evidence>
<dbReference type="Proteomes" id="UP000040088">
    <property type="component" value="Unassembled WGS sequence"/>
</dbReference>
<dbReference type="RefSeq" id="WP_050124818.1">
    <property type="nucleotide sequence ID" value="NZ_CABHQI010000080.1"/>
</dbReference>
<dbReference type="AlphaFoldDB" id="A0A0T9SZS8"/>
<evidence type="ECO:0000313" key="2">
    <source>
        <dbReference type="Proteomes" id="UP000040088"/>
    </source>
</evidence>
<sequence>MENKIADHRTHFVANELMMPIVSVVQVDNVDEAIGLTLKGLPQHFFLREIVGGSWLNEAVSIHQIGFFALPSKVNVIDMTN</sequence>